<proteinExistence type="predicted"/>
<name>A0A914XQG8_9BILA</name>
<dbReference type="AlphaFoldDB" id="A0A914XQG8"/>
<organism evidence="3 4">
    <name type="scientific">Panagrolaimus superbus</name>
    <dbReference type="NCBI Taxonomy" id="310955"/>
    <lineage>
        <taxon>Eukaryota</taxon>
        <taxon>Metazoa</taxon>
        <taxon>Ecdysozoa</taxon>
        <taxon>Nematoda</taxon>
        <taxon>Chromadorea</taxon>
        <taxon>Rhabditida</taxon>
        <taxon>Tylenchina</taxon>
        <taxon>Panagrolaimomorpha</taxon>
        <taxon>Panagrolaimoidea</taxon>
        <taxon>Panagrolaimidae</taxon>
        <taxon>Panagrolaimus</taxon>
    </lineage>
</organism>
<sequence length="513" mass="57951">MSFRGGSTWIKKRNFNLYQEEHEKAKQHFHQIRLEIALKTSELVNAVFRRMNDCALSVESYESRFEQTFIDVTQEYQMKEEQMKNLKKTCLDIANNDPLPQLSNFISGSFSQTSVEMSVFTNKIVNSIREFSALPKFILDTGPVINILNNTAKFSIQGQIVHPLYRTDPTLKLIDVPISKLAENPISELSANRKQGEKRPGGPYFDAFEAKKIRSEESEFSASEIAGTKIIHPSKADFIPITPSPPVQTPIPIIPYQSRNTFPTILKEKPQSSQQQQQQQRLPIIAPKLPSVAHGFRGGAPIITFRPRGNLQYQIPSSSAFSTYNPPQYQRLDGLQQNVIPANQILPLSYNNQVINRFGNQGIQQAIRNFPHYLQIRPRPLTRVINASSNNGNGNMNNYNRGSHIQNANNSNQGTSNQDVPRLPRVPVVPHLKKGSDSMQKALMDIIVQPGGRVVRQRLTSKSSDKPASNSTSSKRNKKSSESISHQQEEEEEEETNETNGKLRRSARLSKHK</sequence>
<feature type="region of interest" description="Disordered" evidence="2">
    <location>
        <begin position="385"/>
        <end position="437"/>
    </location>
</feature>
<feature type="compositionally biased region" description="Low complexity" evidence="2">
    <location>
        <begin position="386"/>
        <end position="403"/>
    </location>
</feature>
<feature type="compositionally biased region" description="Polar residues" evidence="2">
    <location>
        <begin position="458"/>
        <end position="468"/>
    </location>
</feature>
<feature type="coiled-coil region" evidence="1">
    <location>
        <begin position="69"/>
        <end position="96"/>
    </location>
</feature>
<feature type="compositionally biased region" description="Polar residues" evidence="2">
    <location>
        <begin position="404"/>
        <end position="419"/>
    </location>
</feature>
<accession>A0A914XQG8</accession>
<feature type="compositionally biased region" description="Low complexity" evidence="2">
    <location>
        <begin position="420"/>
        <end position="430"/>
    </location>
</feature>
<protein>
    <submittedName>
        <fullName evidence="4">Retrotransposon gag domain-containing protein</fullName>
    </submittedName>
</protein>
<dbReference type="Proteomes" id="UP000887577">
    <property type="component" value="Unplaced"/>
</dbReference>
<evidence type="ECO:0000313" key="3">
    <source>
        <dbReference type="Proteomes" id="UP000887577"/>
    </source>
</evidence>
<evidence type="ECO:0000256" key="2">
    <source>
        <dbReference type="SAM" id="MobiDB-lite"/>
    </source>
</evidence>
<evidence type="ECO:0000256" key="1">
    <source>
        <dbReference type="SAM" id="Coils"/>
    </source>
</evidence>
<keyword evidence="1" id="KW-0175">Coiled coil</keyword>
<feature type="region of interest" description="Disordered" evidence="2">
    <location>
        <begin position="458"/>
        <end position="513"/>
    </location>
</feature>
<evidence type="ECO:0000313" key="4">
    <source>
        <dbReference type="WBParaSite" id="PSU_v2.g10254.t1"/>
    </source>
</evidence>
<feature type="compositionally biased region" description="Basic residues" evidence="2">
    <location>
        <begin position="502"/>
        <end position="513"/>
    </location>
</feature>
<keyword evidence="3" id="KW-1185">Reference proteome</keyword>
<reference evidence="4" key="1">
    <citation type="submission" date="2022-11" db="UniProtKB">
        <authorList>
            <consortium name="WormBaseParasite"/>
        </authorList>
    </citation>
    <scope>IDENTIFICATION</scope>
</reference>
<dbReference type="WBParaSite" id="PSU_v2.g10254.t1">
    <property type="protein sequence ID" value="PSU_v2.g10254.t1"/>
    <property type="gene ID" value="PSU_v2.g10254"/>
</dbReference>